<evidence type="ECO:0000259" key="3">
    <source>
        <dbReference type="SMART" id="SM00385"/>
    </source>
</evidence>
<gene>
    <name evidence="4" type="ORF">M9Y10_005860</name>
</gene>
<dbReference type="Gene3D" id="1.10.472.10">
    <property type="entry name" value="Cyclin-like"/>
    <property type="match status" value="2"/>
</dbReference>
<dbReference type="InterPro" id="IPR036915">
    <property type="entry name" value="Cyclin-like_sf"/>
</dbReference>
<sequence>MNEKFGKGNGKDDDANRYVESPSSSSSSSESDSNYMSDMNQMYFVHCPPPTITVYGNYAINRFRKEEKKRMLDPNYRINVQKEIEEGDRNNLVLWMLSVSSELEASDAAIFLAVKIFDYLLSKVEISRDNLKIYAPCALLIAIKSEDIEHMQILERLCPLSVNVEDQELRDLEISVFKIIDYNVIFSTVYIFMTYYIDKCETLQRDKFYNIVRFFAFSAVSTYNCSFYFDSETIAISCVLLGALVLKEKHSFSDILPNFPNLKECTEIILNASRDVLFYKYSNELKPYFVAISKELNDFLAENHIKEENGDFVNNVFNGL</sequence>
<dbReference type="InterPro" id="IPR013763">
    <property type="entry name" value="Cyclin-like_dom"/>
</dbReference>
<dbReference type="Pfam" id="PF00134">
    <property type="entry name" value="Cyclin_N"/>
    <property type="match status" value="1"/>
</dbReference>
<dbReference type="InterPro" id="IPR006671">
    <property type="entry name" value="Cyclin_N"/>
</dbReference>
<comment type="caution">
    <text evidence="4">The sequence shown here is derived from an EMBL/GenBank/DDBJ whole genome shotgun (WGS) entry which is preliminary data.</text>
</comment>
<dbReference type="EMBL" id="JAPFFF010000012">
    <property type="protein sequence ID" value="KAK8875685.1"/>
    <property type="molecule type" value="Genomic_DNA"/>
</dbReference>
<feature type="domain" description="Cyclin-like" evidence="3">
    <location>
        <begin position="94"/>
        <end position="178"/>
    </location>
</feature>
<keyword evidence="1" id="KW-0195">Cyclin</keyword>
<evidence type="ECO:0000313" key="4">
    <source>
        <dbReference type="EMBL" id="KAK8875685.1"/>
    </source>
</evidence>
<evidence type="ECO:0000256" key="1">
    <source>
        <dbReference type="RuleBase" id="RU000383"/>
    </source>
</evidence>
<dbReference type="InterPro" id="IPR039361">
    <property type="entry name" value="Cyclin"/>
</dbReference>
<proteinExistence type="inferred from homology"/>
<protein>
    <recommendedName>
        <fullName evidence="3">Cyclin-like domain-containing protein</fullName>
    </recommendedName>
</protein>
<keyword evidence="5" id="KW-1185">Reference proteome</keyword>
<reference evidence="4 5" key="1">
    <citation type="submission" date="2024-04" db="EMBL/GenBank/DDBJ databases">
        <title>Tritrichomonas musculus Genome.</title>
        <authorList>
            <person name="Alves-Ferreira E."/>
            <person name="Grigg M."/>
            <person name="Lorenzi H."/>
            <person name="Galac M."/>
        </authorList>
    </citation>
    <scope>NUCLEOTIDE SEQUENCE [LARGE SCALE GENOMIC DNA]</scope>
    <source>
        <strain evidence="4 5">EAF2021</strain>
    </source>
</reference>
<feature type="compositionally biased region" description="Basic and acidic residues" evidence="2">
    <location>
        <begin position="1"/>
        <end position="17"/>
    </location>
</feature>
<organism evidence="4 5">
    <name type="scientific">Tritrichomonas musculus</name>
    <dbReference type="NCBI Taxonomy" id="1915356"/>
    <lineage>
        <taxon>Eukaryota</taxon>
        <taxon>Metamonada</taxon>
        <taxon>Parabasalia</taxon>
        <taxon>Tritrichomonadida</taxon>
        <taxon>Tritrichomonadidae</taxon>
        <taxon>Tritrichomonas</taxon>
    </lineage>
</organism>
<dbReference type="SUPFAM" id="SSF47954">
    <property type="entry name" value="Cyclin-like"/>
    <property type="match status" value="1"/>
</dbReference>
<evidence type="ECO:0000256" key="2">
    <source>
        <dbReference type="SAM" id="MobiDB-lite"/>
    </source>
</evidence>
<feature type="region of interest" description="Disordered" evidence="2">
    <location>
        <begin position="1"/>
        <end position="34"/>
    </location>
</feature>
<dbReference type="SMART" id="SM00385">
    <property type="entry name" value="CYCLIN"/>
    <property type="match status" value="1"/>
</dbReference>
<name>A0ABR2JD73_9EUKA</name>
<feature type="compositionally biased region" description="Low complexity" evidence="2">
    <location>
        <begin position="20"/>
        <end position="34"/>
    </location>
</feature>
<comment type="similarity">
    <text evidence="1">Belongs to the cyclin family.</text>
</comment>
<dbReference type="Proteomes" id="UP001470230">
    <property type="component" value="Unassembled WGS sequence"/>
</dbReference>
<evidence type="ECO:0000313" key="5">
    <source>
        <dbReference type="Proteomes" id="UP001470230"/>
    </source>
</evidence>
<accession>A0ABR2JD73</accession>
<dbReference type="PANTHER" id="PTHR10177">
    <property type="entry name" value="CYCLINS"/>
    <property type="match status" value="1"/>
</dbReference>